<evidence type="ECO:0000313" key="2">
    <source>
        <dbReference type="EMBL" id="MQO09733.1"/>
    </source>
</evidence>
<keyword evidence="1" id="KW-0472">Membrane</keyword>
<reference evidence="3" key="1">
    <citation type="submission" date="2019-09" db="EMBL/GenBank/DDBJ databases">
        <title>Distinct polysaccharide growth profiles of human intestinal Prevotella copri isolates.</title>
        <authorList>
            <person name="Fehlner-Peach H."/>
            <person name="Magnabosco C."/>
            <person name="Raghavan V."/>
            <person name="Scher J.U."/>
            <person name="Tett A."/>
            <person name="Cox L.M."/>
            <person name="Gottsegen C."/>
            <person name="Watters A."/>
            <person name="Wiltshire- Gordon J.D."/>
            <person name="Segata N."/>
            <person name="Bonneau R."/>
            <person name="Littman D.R."/>
        </authorList>
    </citation>
    <scope>NUCLEOTIDE SEQUENCE [LARGE SCALE GENOMIC DNA]</scope>
    <source>
        <strain evidence="3">iA624</strain>
    </source>
</reference>
<keyword evidence="1" id="KW-1133">Transmembrane helix</keyword>
<keyword evidence="1" id="KW-0812">Transmembrane</keyword>
<sequence length="226" mass="26868">MKKNIFSDKICNMLNLKSITTRSFVYLVDCILLGIVMVKVPGRNAFKLYFTIFLLCKKTLKDCLDMPIVQKVIVDDKNMDFYLREELSPDNVNSAIQKILEQVPFVPAQNISFEKLKSFLIEVTEKDSTISSNFVLKMKIYRMIYDVALIRNDTETAIYIYDLISNEILQWDKEIFEYWFGDKESYLKRLQEYGKNRNCLLDNLKCNLDESKILKFHKYVFFKMKW</sequence>
<organism evidence="2 3">
    <name type="scientific">Segatella copri</name>
    <dbReference type="NCBI Taxonomy" id="165179"/>
    <lineage>
        <taxon>Bacteria</taxon>
        <taxon>Pseudomonadati</taxon>
        <taxon>Bacteroidota</taxon>
        <taxon>Bacteroidia</taxon>
        <taxon>Bacteroidales</taxon>
        <taxon>Prevotellaceae</taxon>
        <taxon>Segatella</taxon>
    </lineage>
</organism>
<evidence type="ECO:0000256" key="1">
    <source>
        <dbReference type="SAM" id="Phobius"/>
    </source>
</evidence>
<dbReference type="RefSeq" id="WP_153097111.1">
    <property type="nucleotide sequence ID" value="NZ_VZBP01000113.1"/>
</dbReference>
<accession>A0AA90VEV5</accession>
<proteinExistence type="predicted"/>
<comment type="caution">
    <text evidence="2">The sequence shown here is derived from an EMBL/GenBank/DDBJ whole genome shotgun (WGS) entry which is preliminary data.</text>
</comment>
<gene>
    <name evidence="2" type="ORF">F7D57_08425</name>
</gene>
<dbReference type="EMBL" id="VZBP01000113">
    <property type="protein sequence ID" value="MQO09733.1"/>
    <property type="molecule type" value="Genomic_DNA"/>
</dbReference>
<dbReference type="Proteomes" id="UP000405805">
    <property type="component" value="Unassembled WGS sequence"/>
</dbReference>
<name>A0AA90VEV5_9BACT</name>
<evidence type="ECO:0000313" key="3">
    <source>
        <dbReference type="Proteomes" id="UP000405805"/>
    </source>
</evidence>
<dbReference type="AlphaFoldDB" id="A0AA90VEV5"/>
<protein>
    <submittedName>
        <fullName evidence="2">Uncharacterized protein</fullName>
    </submittedName>
</protein>
<feature type="transmembrane region" description="Helical" evidence="1">
    <location>
        <begin position="23"/>
        <end position="40"/>
    </location>
</feature>